<organism evidence="1 2">
    <name type="scientific">Prosthecochloris aestuarii (strain DSM 271 / SK 413)</name>
    <dbReference type="NCBI Taxonomy" id="290512"/>
    <lineage>
        <taxon>Bacteria</taxon>
        <taxon>Pseudomonadati</taxon>
        <taxon>Chlorobiota</taxon>
        <taxon>Chlorobiia</taxon>
        <taxon>Chlorobiales</taxon>
        <taxon>Chlorobiaceae</taxon>
        <taxon>Prosthecochloris</taxon>
    </lineage>
</organism>
<dbReference type="RefSeq" id="WP_012505960.1">
    <property type="nucleotide sequence ID" value="NC_011059.1"/>
</dbReference>
<dbReference type="Gene3D" id="2.160.20.80">
    <property type="entry name" value="E3 ubiquitin-protein ligase SopA"/>
    <property type="match status" value="1"/>
</dbReference>
<dbReference type="InterPro" id="IPR001646">
    <property type="entry name" value="5peptide_repeat"/>
</dbReference>
<evidence type="ECO:0000313" key="2">
    <source>
        <dbReference type="Proteomes" id="UP000002725"/>
    </source>
</evidence>
<dbReference type="eggNOG" id="COG1357">
    <property type="taxonomic scope" value="Bacteria"/>
</dbReference>
<proteinExistence type="predicted"/>
<dbReference type="AlphaFoldDB" id="B4S8N9"/>
<dbReference type="PANTHER" id="PTHR42999">
    <property type="entry name" value="ANTIBIOTIC RESISTANCE PROTEIN MCBG"/>
    <property type="match status" value="1"/>
</dbReference>
<dbReference type="PANTHER" id="PTHR42999:SF1">
    <property type="entry name" value="PENTAPEPTIDE REPEAT-CONTAINING PROTEIN"/>
    <property type="match status" value="1"/>
</dbReference>
<accession>B4S8N9</accession>
<protein>
    <submittedName>
        <fullName evidence="1">Pentapeptide repeat protein</fullName>
    </submittedName>
</protein>
<name>B4S8N9_PROA2</name>
<dbReference type="SUPFAM" id="SSF141571">
    <property type="entry name" value="Pentapeptide repeat-like"/>
    <property type="match status" value="1"/>
</dbReference>
<keyword evidence="2" id="KW-1185">Reference proteome</keyword>
<dbReference type="Proteomes" id="UP000002725">
    <property type="component" value="Chromosome"/>
</dbReference>
<dbReference type="Pfam" id="PF13599">
    <property type="entry name" value="Pentapeptide_4"/>
    <property type="match status" value="2"/>
</dbReference>
<dbReference type="HOGENOM" id="CLU_033401_5_3_10"/>
<gene>
    <name evidence="1" type="ordered locus">Paes_1405</name>
</gene>
<evidence type="ECO:0000313" key="1">
    <source>
        <dbReference type="EMBL" id="ACF46426.1"/>
    </source>
</evidence>
<dbReference type="EMBL" id="CP001108">
    <property type="protein sequence ID" value="ACF46426.1"/>
    <property type="molecule type" value="Genomic_DNA"/>
</dbReference>
<dbReference type="STRING" id="290512.Paes_1405"/>
<sequence length="193" mass="22423">MKNDNNEFTENRVFKTVSFGEDNPLHGTYEECRFIHCNLNTTDLSDITFRNCSFESCDLSLARLRDTGFQDVHFLNCKLLGLNFSECRKLLLECRFESCMLKLSVFHQLDLRTTSFNDCNLQETDFTAADLSAAVFANCDLMRATFERTNLEKADFRSAFNYIINPENNRIRKARFRMPGVTGLLDIYDIEIE</sequence>
<dbReference type="KEGG" id="paa:Paes_1405"/>
<dbReference type="InterPro" id="IPR052949">
    <property type="entry name" value="PA_immunity-related"/>
</dbReference>
<reference evidence="1" key="1">
    <citation type="submission" date="2008-06" db="EMBL/GenBank/DDBJ databases">
        <title>Complete sequence of chromosome of Prosthecochloris aestuarii DSM 271.</title>
        <authorList>
            <consortium name="US DOE Joint Genome Institute"/>
            <person name="Lucas S."/>
            <person name="Copeland A."/>
            <person name="Lapidus A."/>
            <person name="Glavina del Rio T."/>
            <person name="Dalin E."/>
            <person name="Tice H."/>
            <person name="Bruce D."/>
            <person name="Goodwin L."/>
            <person name="Pitluck S."/>
            <person name="Schmutz J."/>
            <person name="Larimer F."/>
            <person name="Land M."/>
            <person name="Hauser L."/>
            <person name="Kyrpides N."/>
            <person name="Anderson I."/>
            <person name="Liu Z."/>
            <person name="Li T."/>
            <person name="Zhao F."/>
            <person name="Overmann J."/>
            <person name="Bryant D.A."/>
            <person name="Richardson P."/>
        </authorList>
    </citation>
    <scope>NUCLEOTIDE SEQUENCE [LARGE SCALE GENOMIC DNA]</scope>
    <source>
        <strain evidence="1">DSM 271</strain>
    </source>
</reference>